<accession>A0A8H7C2M8</accession>
<evidence type="ECO:0000256" key="6">
    <source>
        <dbReference type="ARBA" id="ARBA00022807"/>
    </source>
</evidence>
<dbReference type="EMBL" id="JABXXO010000014">
    <property type="protein sequence ID" value="KAF7760880.1"/>
    <property type="molecule type" value="Genomic_DNA"/>
</dbReference>
<evidence type="ECO:0000313" key="11">
    <source>
        <dbReference type="Proteomes" id="UP000629468"/>
    </source>
</evidence>
<dbReference type="InterPro" id="IPR036959">
    <property type="entry name" value="Peptidase_C12_UCH_sf"/>
</dbReference>
<dbReference type="Gene3D" id="3.40.532.10">
    <property type="entry name" value="Peptidase C12, ubiquitin carboxyl-terminal hydrolase"/>
    <property type="match status" value="1"/>
</dbReference>
<protein>
    <recommendedName>
        <fullName evidence="8">Ubiquitin carboxyl-terminal hydrolase</fullName>
        <ecNumber evidence="8">3.4.19.12</ecNumber>
    </recommendedName>
</protein>
<evidence type="ECO:0000256" key="8">
    <source>
        <dbReference type="RuleBase" id="RU361215"/>
    </source>
</evidence>
<name>A0A8H7C2M8_AGABI</name>
<keyword evidence="4 7" id="KW-0833">Ubl conjugation pathway</keyword>
<dbReference type="GO" id="GO:0005737">
    <property type="term" value="C:cytoplasm"/>
    <property type="evidence" value="ECO:0007669"/>
    <property type="project" value="TreeGrafter"/>
</dbReference>
<evidence type="ECO:0000256" key="2">
    <source>
        <dbReference type="ARBA" id="ARBA00009326"/>
    </source>
</evidence>
<feature type="active site" description="Proton donor" evidence="7">
    <location>
        <position position="177"/>
    </location>
</feature>
<dbReference type="InterPro" id="IPR057254">
    <property type="entry name" value="UCH_AS"/>
</dbReference>
<evidence type="ECO:0000256" key="5">
    <source>
        <dbReference type="ARBA" id="ARBA00022801"/>
    </source>
</evidence>
<dbReference type="SUPFAM" id="SSF54001">
    <property type="entry name" value="Cysteine proteinases"/>
    <property type="match status" value="1"/>
</dbReference>
<dbReference type="GO" id="GO:0016579">
    <property type="term" value="P:protein deubiquitination"/>
    <property type="evidence" value="ECO:0007669"/>
    <property type="project" value="TreeGrafter"/>
</dbReference>
<comment type="catalytic activity">
    <reaction evidence="1 7 8">
        <text>Thiol-dependent hydrolysis of ester, thioester, amide, peptide and isopeptide bonds formed by the C-terminal Gly of ubiquitin (a 76-residue protein attached to proteins as an intracellular targeting signal).</text>
        <dbReference type="EC" id="3.4.19.12"/>
    </reaction>
</comment>
<sequence>MDPTTPQCSRWIPLEGNPEVFNSWAQMAGLDTSKYQFVDIYGLDDNLLSIIPKPTQAVIVLFPLKEGIKNKQMEQIDTITTRGQHPIDPALLFVKQKVGNACGTMALIHAIANSDVAYTPDSVLQKFISSCKDKTPEERGDFLETTDLFTQIHLNSSILGQTPQPTNDEDGMQTDLHFSCFVAAPDIYAKGGQENVAVGASSSTSISSSAPEPMSVMEHTSPFMRSFLTDPEPKEGQLEGMRLIELDGRRPFPIDHGPCVDVLDDSIDAIKKHYLSQVESVYFSLMAFGAAPPDNSSFYVRHV</sequence>
<dbReference type="AlphaFoldDB" id="A0A8H7C2M8"/>
<dbReference type="Pfam" id="PF01088">
    <property type="entry name" value="Peptidase_C12"/>
    <property type="match status" value="1"/>
</dbReference>
<feature type="site" description="Transition state stabilizer" evidence="7">
    <location>
        <position position="96"/>
    </location>
</feature>
<proteinExistence type="inferred from homology"/>
<keyword evidence="6 7" id="KW-0788">Thiol protease</keyword>
<organism evidence="10 11">
    <name type="scientific">Agaricus bisporus var. burnettii</name>
    <dbReference type="NCBI Taxonomy" id="192524"/>
    <lineage>
        <taxon>Eukaryota</taxon>
        <taxon>Fungi</taxon>
        <taxon>Dikarya</taxon>
        <taxon>Basidiomycota</taxon>
        <taxon>Agaricomycotina</taxon>
        <taxon>Agaricomycetes</taxon>
        <taxon>Agaricomycetidae</taxon>
        <taxon>Agaricales</taxon>
        <taxon>Agaricineae</taxon>
        <taxon>Agaricaceae</taxon>
        <taxon>Agaricus</taxon>
    </lineage>
</organism>
<dbReference type="PANTHER" id="PTHR10589">
    <property type="entry name" value="UBIQUITIN CARBOXYL-TERMINAL HYDROLASE"/>
    <property type="match status" value="1"/>
</dbReference>
<evidence type="ECO:0000259" key="9">
    <source>
        <dbReference type="PROSITE" id="PS52048"/>
    </source>
</evidence>
<feature type="active site" description="Nucleophile" evidence="7">
    <location>
        <position position="102"/>
    </location>
</feature>
<keyword evidence="5 7" id="KW-0378">Hydrolase</keyword>
<dbReference type="GO" id="GO:0004843">
    <property type="term" value="F:cysteine-type deubiquitinase activity"/>
    <property type="evidence" value="ECO:0007669"/>
    <property type="project" value="UniProtKB-UniRule"/>
</dbReference>
<dbReference type="PANTHER" id="PTHR10589:SF17">
    <property type="entry name" value="UBIQUITIN CARBOXYL-TERMINAL HYDROLASE"/>
    <property type="match status" value="1"/>
</dbReference>
<evidence type="ECO:0000256" key="1">
    <source>
        <dbReference type="ARBA" id="ARBA00000707"/>
    </source>
</evidence>
<reference evidence="10 11" key="1">
    <citation type="journal article" name="Sci. Rep.">
        <title>Telomere-to-telomere assembled and centromere annotated genomes of the two main subspecies of the button mushroom Agaricus bisporus reveal especially polymorphic chromosome ends.</title>
        <authorList>
            <person name="Sonnenberg A.S.M."/>
            <person name="Sedaghat-Telgerd N."/>
            <person name="Lavrijssen B."/>
            <person name="Ohm R.A."/>
            <person name="Hendrickx P.M."/>
            <person name="Scholtmeijer K."/>
            <person name="Baars J.J.P."/>
            <person name="van Peer A."/>
        </authorList>
    </citation>
    <scope>NUCLEOTIDE SEQUENCE [LARGE SCALE GENOMIC DNA]</scope>
    <source>
        <strain evidence="10 11">H119_p4</strain>
    </source>
</reference>
<evidence type="ECO:0000256" key="3">
    <source>
        <dbReference type="ARBA" id="ARBA00022670"/>
    </source>
</evidence>
<dbReference type="InterPro" id="IPR001578">
    <property type="entry name" value="Peptidase_C12_UCH"/>
</dbReference>
<comment type="caution">
    <text evidence="10">The sequence shown here is derived from an EMBL/GenBank/DDBJ whole genome shotgun (WGS) entry which is preliminary data.</text>
</comment>
<dbReference type="GO" id="GO:0006511">
    <property type="term" value="P:ubiquitin-dependent protein catabolic process"/>
    <property type="evidence" value="ECO:0007669"/>
    <property type="project" value="UniProtKB-UniRule"/>
</dbReference>
<dbReference type="EC" id="3.4.19.12" evidence="8"/>
<gene>
    <name evidence="10" type="ORF">Agabi119p4_10289</name>
</gene>
<evidence type="ECO:0000313" key="10">
    <source>
        <dbReference type="EMBL" id="KAF7760880.1"/>
    </source>
</evidence>
<feature type="site" description="Important for enzyme activity" evidence="7">
    <location>
        <position position="247"/>
    </location>
</feature>
<feature type="domain" description="UCH catalytic" evidence="9">
    <location>
        <begin position="10"/>
        <end position="290"/>
    </location>
</feature>
<dbReference type="InterPro" id="IPR038765">
    <property type="entry name" value="Papain-like_cys_pep_sf"/>
</dbReference>
<evidence type="ECO:0000256" key="4">
    <source>
        <dbReference type="ARBA" id="ARBA00022786"/>
    </source>
</evidence>
<keyword evidence="3 7" id="KW-0645">Protease</keyword>
<comment type="similarity">
    <text evidence="2 7 8">Belongs to the peptidase C12 family.</text>
</comment>
<dbReference type="PRINTS" id="PR00707">
    <property type="entry name" value="UBCTHYDRLASE"/>
</dbReference>
<dbReference type="PROSITE" id="PS52048">
    <property type="entry name" value="UCH_DOMAIN"/>
    <property type="match status" value="1"/>
</dbReference>
<evidence type="ECO:0000256" key="7">
    <source>
        <dbReference type="PROSITE-ProRule" id="PRU01393"/>
    </source>
</evidence>
<dbReference type="Proteomes" id="UP000629468">
    <property type="component" value="Unassembled WGS sequence"/>
</dbReference>
<dbReference type="PROSITE" id="PS00140">
    <property type="entry name" value="UCH_1"/>
    <property type="match status" value="1"/>
</dbReference>